<evidence type="ECO:0000313" key="3">
    <source>
        <dbReference type="Proteomes" id="UP001054945"/>
    </source>
</evidence>
<evidence type="ECO:0000313" key="2">
    <source>
        <dbReference type="EMBL" id="GIY99137.1"/>
    </source>
</evidence>
<accession>A0AAV4XWN1</accession>
<organism evidence="2 3">
    <name type="scientific">Caerostris extrusa</name>
    <name type="common">Bark spider</name>
    <name type="synonym">Caerostris bankana</name>
    <dbReference type="NCBI Taxonomy" id="172846"/>
    <lineage>
        <taxon>Eukaryota</taxon>
        <taxon>Metazoa</taxon>
        <taxon>Ecdysozoa</taxon>
        <taxon>Arthropoda</taxon>
        <taxon>Chelicerata</taxon>
        <taxon>Arachnida</taxon>
        <taxon>Araneae</taxon>
        <taxon>Araneomorphae</taxon>
        <taxon>Entelegynae</taxon>
        <taxon>Araneoidea</taxon>
        <taxon>Araneidae</taxon>
        <taxon>Caerostris</taxon>
    </lineage>
</organism>
<name>A0AAV4XWN1_CAEEX</name>
<dbReference type="EMBL" id="BPLR01018387">
    <property type="protein sequence ID" value="GIY99137.1"/>
    <property type="molecule type" value="Genomic_DNA"/>
</dbReference>
<evidence type="ECO:0000256" key="1">
    <source>
        <dbReference type="SAM" id="MobiDB-lite"/>
    </source>
</evidence>
<comment type="caution">
    <text evidence="2">The sequence shown here is derived from an EMBL/GenBank/DDBJ whole genome shotgun (WGS) entry which is preliminary data.</text>
</comment>
<reference evidence="2 3" key="1">
    <citation type="submission" date="2021-06" db="EMBL/GenBank/DDBJ databases">
        <title>Caerostris extrusa draft genome.</title>
        <authorList>
            <person name="Kono N."/>
            <person name="Arakawa K."/>
        </authorList>
    </citation>
    <scope>NUCLEOTIDE SEQUENCE [LARGE SCALE GENOMIC DNA]</scope>
</reference>
<sequence>MTIREEREKKYSTPPSTFIGRGGGCSDIVCPRRNKTFDDVEFFQHLRPSVKTITPLKSYDGRSTERNGTTLFSRIYHQDVPDNPQPHPRHFNPNFNNNGTLSVAGRL</sequence>
<proteinExistence type="predicted"/>
<feature type="region of interest" description="Disordered" evidence="1">
    <location>
        <begin position="80"/>
        <end position="107"/>
    </location>
</feature>
<keyword evidence="3" id="KW-1185">Reference proteome</keyword>
<protein>
    <submittedName>
        <fullName evidence="2">Uncharacterized protein</fullName>
    </submittedName>
</protein>
<dbReference type="Proteomes" id="UP001054945">
    <property type="component" value="Unassembled WGS sequence"/>
</dbReference>
<dbReference type="AlphaFoldDB" id="A0AAV4XWN1"/>
<gene>
    <name evidence="2" type="ORF">CEXT_29471</name>
</gene>